<dbReference type="InterPro" id="IPR029058">
    <property type="entry name" value="AB_hydrolase_fold"/>
</dbReference>
<name>A0A6G1GYE7_9PEZI</name>
<dbReference type="SUPFAM" id="SSF53474">
    <property type="entry name" value="alpha/beta-Hydrolases"/>
    <property type="match status" value="1"/>
</dbReference>
<dbReference type="Gene3D" id="3.40.50.1820">
    <property type="entry name" value="alpha/beta hydrolase"/>
    <property type="match status" value="1"/>
</dbReference>
<dbReference type="PANTHER" id="PTHR37017:SF3">
    <property type="entry name" value="AB HYDROLASE-1 DOMAIN-CONTAINING PROTEIN"/>
    <property type="match status" value="1"/>
</dbReference>
<keyword evidence="2" id="KW-0378">Hydrolase</keyword>
<dbReference type="AlphaFoldDB" id="A0A6G1GYE7"/>
<keyword evidence="3" id="KW-1185">Reference proteome</keyword>
<accession>A0A6G1GYE7</accession>
<protein>
    <submittedName>
        <fullName evidence="2">Alpha/beta-hydrolase</fullName>
    </submittedName>
</protein>
<dbReference type="Proteomes" id="UP000800041">
    <property type="component" value="Unassembled WGS sequence"/>
</dbReference>
<dbReference type="InterPro" id="IPR052897">
    <property type="entry name" value="Sec-Metab_Biosynth_Hydrolase"/>
</dbReference>
<dbReference type="GO" id="GO:0016787">
    <property type="term" value="F:hydrolase activity"/>
    <property type="evidence" value="ECO:0007669"/>
    <property type="project" value="UniProtKB-KW"/>
</dbReference>
<organism evidence="2 3">
    <name type="scientific">Aulographum hederae CBS 113979</name>
    <dbReference type="NCBI Taxonomy" id="1176131"/>
    <lineage>
        <taxon>Eukaryota</taxon>
        <taxon>Fungi</taxon>
        <taxon>Dikarya</taxon>
        <taxon>Ascomycota</taxon>
        <taxon>Pezizomycotina</taxon>
        <taxon>Dothideomycetes</taxon>
        <taxon>Pleosporomycetidae</taxon>
        <taxon>Aulographales</taxon>
        <taxon>Aulographaceae</taxon>
    </lineage>
</organism>
<dbReference type="EMBL" id="ML977160">
    <property type="protein sequence ID" value="KAF1985790.1"/>
    <property type="molecule type" value="Genomic_DNA"/>
</dbReference>
<dbReference type="Pfam" id="PF12697">
    <property type="entry name" value="Abhydrolase_6"/>
    <property type="match status" value="1"/>
</dbReference>
<evidence type="ECO:0000313" key="2">
    <source>
        <dbReference type="EMBL" id="KAF1985790.1"/>
    </source>
</evidence>
<reference evidence="2" key="1">
    <citation type="journal article" date="2020" name="Stud. Mycol.">
        <title>101 Dothideomycetes genomes: a test case for predicting lifestyles and emergence of pathogens.</title>
        <authorList>
            <person name="Haridas S."/>
            <person name="Albert R."/>
            <person name="Binder M."/>
            <person name="Bloem J."/>
            <person name="Labutti K."/>
            <person name="Salamov A."/>
            <person name="Andreopoulos B."/>
            <person name="Baker S."/>
            <person name="Barry K."/>
            <person name="Bills G."/>
            <person name="Bluhm B."/>
            <person name="Cannon C."/>
            <person name="Castanera R."/>
            <person name="Culley D."/>
            <person name="Daum C."/>
            <person name="Ezra D."/>
            <person name="Gonzalez J."/>
            <person name="Henrissat B."/>
            <person name="Kuo A."/>
            <person name="Liang C."/>
            <person name="Lipzen A."/>
            <person name="Lutzoni F."/>
            <person name="Magnuson J."/>
            <person name="Mondo S."/>
            <person name="Nolan M."/>
            <person name="Ohm R."/>
            <person name="Pangilinan J."/>
            <person name="Park H.-J."/>
            <person name="Ramirez L."/>
            <person name="Alfaro M."/>
            <person name="Sun H."/>
            <person name="Tritt A."/>
            <person name="Yoshinaga Y."/>
            <person name="Zwiers L.-H."/>
            <person name="Turgeon B."/>
            <person name="Goodwin S."/>
            <person name="Spatafora J."/>
            <person name="Crous P."/>
            <person name="Grigoriev I."/>
        </authorList>
    </citation>
    <scope>NUCLEOTIDE SEQUENCE</scope>
    <source>
        <strain evidence="2">CBS 113979</strain>
    </source>
</reference>
<proteinExistence type="predicted"/>
<evidence type="ECO:0000259" key="1">
    <source>
        <dbReference type="Pfam" id="PF12697"/>
    </source>
</evidence>
<dbReference type="OrthoDB" id="408373at2759"/>
<evidence type="ECO:0000313" key="3">
    <source>
        <dbReference type="Proteomes" id="UP000800041"/>
    </source>
</evidence>
<sequence length="257" mass="27498">MFNKPTLIMVPGSWHRPETWDKVRAILEEQQYNCIPIILPTTTGNASLGFADDVKVVSDSIQTEISAKRNVILVVHSYGGAVGVSAIKGFTRPKSGISSRSETGHVLGVAMIATGFGPSGQTFLDGVGGQPPPTWSLDPTTGFATIAVPARDLFYHDLPTDEGEEWVSNLTPQSSKAFTTGADVAYAGWMDVPVWFLETVEDRGLPVQAQQMMVGMAKEAGADVTVREIASSHSPMLSRPKETATFITDAVAAFTVV</sequence>
<dbReference type="PANTHER" id="PTHR37017">
    <property type="entry name" value="AB HYDROLASE-1 DOMAIN-CONTAINING PROTEIN-RELATED"/>
    <property type="match status" value="1"/>
</dbReference>
<dbReference type="InterPro" id="IPR000073">
    <property type="entry name" value="AB_hydrolase_1"/>
</dbReference>
<gene>
    <name evidence="2" type="ORF">K402DRAFT_421720</name>
</gene>
<feature type="domain" description="AB hydrolase-1" evidence="1">
    <location>
        <begin position="7"/>
        <end position="244"/>
    </location>
</feature>